<reference evidence="2" key="2">
    <citation type="submission" date="2023-03" db="EMBL/GenBank/DDBJ databases">
        <authorList>
            <person name="Inwood S.N."/>
            <person name="Skelly J.G."/>
            <person name="Guhlin J."/>
            <person name="Harrop T.W.R."/>
            <person name="Goldson S.G."/>
            <person name="Dearden P.K."/>
        </authorList>
    </citation>
    <scope>NUCLEOTIDE SEQUENCE</scope>
    <source>
        <strain evidence="2">Lincoln</strain>
        <tissue evidence="2">Whole body</tissue>
    </source>
</reference>
<feature type="compositionally biased region" description="Acidic residues" evidence="1">
    <location>
        <begin position="108"/>
        <end position="130"/>
    </location>
</feature>
<proteinExistence type="predicted"/>
<dbReference type="EMBL" id="JAQQBR010001901">
    <property type="protein sequence ID" value="KAK0159481.1"/>
    <property type="molecule type" value="Genomic_DNA"/>
</dbReference>
<evidence type="ECO:0000313" key="2">
    <source>
        <dbReference type="EMBL" id="KAK0159481.1"/>
    </source>
</evidence>
<evidence type="ECO:0000256" key="1">
    <source>
        <dbReference type="SAM" id="MobiDB-lite"/>
    </source>
</evidence>
<protein>
    <submittedName>
        <fullName evidence="2">Uncharacterized protein</fullName>
    </submittedName>
</protein>
<gene>
    <name evidence="2" type="ORF">PV327_011077</name>
</gene>
<comment type="caution">
    <text evidence="2">The sequence shown here is derived from an EMBL/GenBank/DDBJ whole genome shotgun (WGS) entry which is preliminary data.</text>
</comment>
<name>A0AA39F091_MICHY</name>
<evidence type="ECO:0000313" key="3">
    <source>
        <dbReference type="Proteomes" id="UP001168972"/>
    </source>
</evidence>
<feature type="region of interest" description="Disordered" evidence="1">
    <location>
        <begin position="102"/>
        <end position="132"/>
    </location>
</feature>
<dbReference type="AlphaFoldDB" id="A0AA39F091"/>
<organism evidence="2 3">
    <name type="scientific">Microctonus hyperodae</name>
    <name type="common">Parasitoid wasp</name>
    <dbReference type="NCBI Taxonomy" id="165561"/>
    <lineage>
        <taxon>Eukaryota</taxon>
        <taxon>Metazoa</taxon>
        <taxon>Ecdysozoa</taxon>
        <taxon>Arthropoda</taxon>
        <taxon>Hexapoda</taxon>
        <taxon>Insecta</taxon>
        <taxon>Pterygota</taxon>
        <taxon>Neoptera</taxon>
        <taxon>Endopterygota</taxon>
        <taxon>Hymenoptera</taxon>
        <taxon>Apocrita</taxon>
        <taxon>Ichneumonoidea</taxon>
        <taxon>Braconidae</taxon>
        <taxon>Euphorinae</taxon>
        <taxon>Microctonus</taxon>
    </lineage>
</organism>
<accession>A0AA39F091</accession>
<keyword evidence="3" id="KW-1185">Reference proteome</keyword>
<reference evidence="2" key="1">
    <citation type="journal article" date="2023" name="bioRxiv">
        <title>Scaffold-level genome assemblies of two parasitoid biocontrol wasps reveal the parthenogenesis mechanism and an associated novel virus.</title>
        <authorList>
            <person name="Inwood S."/>
            <person name="Skelly J."/>
            <person name="Guhlin J."/>
            <person name="Harrop T."/>
            <person name="Goldson S."/>
            <person name="Dearden P."/>
        </authorList>
    </citation>
    <scope>NUCLEOTIDE SEQUENCE</scope>
    <source>
        <strain evidence="2">Lincoln</strain>
        <tissue evidence="2">Whole body</tissue>
    </source>
</reference>
<sequence length="154" mass="18431">MAFIKYHTYVPCEWMNDINYEHLIDQSYNEMEFYVDVHGHYNGFVSTKNNITAHLVIDNIRKIYWFKRIRIEDDQRPHTVNYFPRLAPLHLESQWQFIPFNSSNNNNNDDDANNGSTDDDDEVSTNDDDNNYNQRLMDDLFLQNWIAADENDIN</sequence>
<dbReference type="Proteomes" id="UP001168972">
    <property type="component" value="Unassembled WGS sequence"/>
</dbReference>